<dbReference type="AlphaFoldDB" id="A0AAD8LAE3"/>
<dbReference type="Proteomes" id="UP001229421">
    <property type="component" value="Unassembled WGS sequence"/>
</dbReference>
<accession>A0AAD8LAE3</accession>
<sequence>MKQCTITSNPRSYILDMSQNELYHIALYGLYNFLLFESPINTMLISGVRTPLKSSSRSATVCVCLNHVVTWELTEST</sequence>
<dbReference type="EMBL" id="JAUHHV010000001">
    <property type="protein sequence ID" value="KAK1437872.1"/>
    <property type="molecule type" value="Genomic_DNA"/>
</dbReference>
<name>A0AAD8LAE3_TARER</name>
<evidence type="ECO:0000313" key="1">
    <source>
        <dbReference type="EMBL" id="KAK1437872.1"/>
    </source>
</evidence>
<gene>
    <name evidence="1" type="ORF">QVD17_03672</name>
</gene>
<proteinExistence type="predicted"/>
<reference evidence="1" key="1">
    <citation type="journal article" date="2023" name="bioRxiv">
        <title>Improved chromosome-level genome assembly for marigold (Tagetes erecta).</title>
        <authorList>
            <person name="Jiang F."/>
            <person name="Yuan L."/>
            <person name="Wang S."/>
            <person name="Wang H."/>
            <person name="Xu D."/>
            <person name="Wang A."/>
            <person name="Fan W."/>
        </authorList>
    </citation>
    <scope>NUCLEOTIDE SEQUENCE</scope>
    <source>
        <strain evidence="1">WSJ</strain>
        <tissue evidence="1">Leaf</tissue>
    </source>
</reference>
<organism evidence="1 2">
    <name type="scientific">Tagetes erecta</name>
    <name type="common">African marigold</name>
    <dbReference type="NCBI Taxonomy" id="13708"/>
    <lineage>
        <taxon>Eukaryota</taxon>
        <taxon>Viridiplantae</taxon>
        <taxon>Streptophyta</taxon>
        <taxon>Embryophyta</taxon>
        <taxon>Tracheophyta</taxon>
        <taxon>Spermatophyta</taxon>
        <taxon>Magnoliopsida</taxon>
        <taxon>eudicotyledons</taxon>
        <taxon>Gunneridae</taxon>
        <taxon>Pentapetalae</taxon>
        <taxon>asterids</taxon>
        <taxon>campanulids</taxon>
        <taxon>Asterales</taxon>
        <taxon>Asteraceae</taxon>
        <taxon>Asteroideae</taxon>
        <taxon>Heliantheae alliance</taxon>
        <taxon>Tageteae</taxon>
        <taxon>Tagetes</taxon>
    </lineage>
</organism>
<evidence type="ECO:0000313" key="2">
    <source>
        <dbReference type="Proteomes" id="UP001229421"/>
    </source>
</evidence>
<comment type="caution">
    <text evidence="1">The sequence shown here is derived from an EMBL/GenBank/DDBJ whole genome shotgun (WGS) entry which is preliminary data.</text>
</comment>
<protein>
    <submittedName>
        <fullName evidence="1">Uncharacterized protein</fullName>
    </submittedName>
</protein>
<keyword evidence="2" id="KW-1185">Reference proteome</keyword>